<organism evidence="2 3">
    <name type="scientific">Gluconobacter kanchanaburiensis NBRC 103587</name>
    <dbReference type="NCBI Taxonomy" id="1307948"/>
    <lineage>
        <taxon>Bacteria</taxon>
        <taxon>Pseudomonadati</taxon>
        <taxon>Pseudomonadota</taxon>
        <taxon>Alphaproteobacteria</taxon>
        <taxon>Acetobacterales</taxon>
        <taxon>Acetobacteraceae</taxon>
        <taxon>Gluconobacter</taxon>
    </lineage>
</organism>
<keyword evidence="3" id="KW-1185">Reference proteome</keyword>
<dbReference type="AlphaFoldDB" id="A0A511B349"/>
<sequence length="62" mass="6649">MAFCPAAYGGQDVQSCEAIGQQGIVPDRQEHVHMRQEGFGGSTDDGFAPQYPELLGRSVPVL</sequence>
<dbReference type="Proteomes" id="UP000321079">
    <property type="component" value="Unassembled WGS sequence"/>
</dbReference>
<evidence type="ECO:0000313" key="2">
    <source>
        <dbReference type="EMBL" id="GEK94869.1"/>
    </source>
</evidence>
<dbReference type="EMBL" id="BJVA01000001">
    <property type="protein sequence ID" value="GEK94869.1"/>
    <property type="molecule type" value="Genomic_DNA"/>
</dbReference>
<feature type="region of interest" description="Disordered" evidence="1">
    <location>
        <begin position="37"/>
        <end position="62"/>
    </location>
</feature>
<accession>A0A511B349</accession>
<comment type="caution">
    <text evidence="2">The sequence shown here is derived from an EMBL/GenBank/DDBJ whole genome shotgun (WGS) entry which is preliminary data.</text>
</comment>
<proteinExistence type="predicted"/>
<protein>
    <submittedName>
        <fullName evidence="2">Uncharacterized protein</fullName>
    </submittedName>
</protein>
<evidence type="ECO:0000256" key="1">
    <source>
        <dbReference type="SAM" id="MobiDB-lite"/>
    </source>
</evidence>
<evidence type="ECO:0000313" key="3">
    <source>
        <dbReference type="Proteomes" id="UP000321079"/>
    </source>
</evidence>
<reference evidence="2 3" key="1">
    <citation type="submission" date="2019-07" db="EMBL/GenBank/DDBJ databases">
        <title>Whole genome shotgun sequence of Gluconobacter kanchanaburiensis NBRC 103587.</title>
        <authorList>
            <person name="Hosoyama A."/>
            <person name="Uohara A."/>
            <person name="Ohji S."/>
            <person name="Ichikawa N."/>
        </authorList>
    </citation>
    <scope>NUCLEOTIDE SEQUENCE [LARGE SCALE GENOMIC DNA]</scope>
    <source>
        <strain evidence="2 3">NBRC 103587</strain>
    </source>
</reference>
<name>A0A511B349_9PROT</name>
<gene>
    <name evidence="2" type="ORF">GKA01_00660</name>
</gene>